<dbReference type="AlphaFoldDB" id="A0A1C4E6S7"/>
<organism evidence="2 3">
    <name type="scientific">Kosakonia oryziphila</name>
    <dbReference type="NCBI Taxonomy" id="1005667"/>
    <lineage>
        <taxon>Bacteria</taxon>
        <taxon>Pseudomonadati</taxon>
        <taxon>Pseudomonadota</taxon>
        <taxon>Gammaproteobacteria</taxon>
        <taxon>Enterobacterales</taxon>
        <taxon>Enterobacteriaceae</taxon>
        <taxon>Kosakonia</taxon>
    </lineage>
</organism>
<name>A0A1C4E6S7_9ENTR</name>
<reference evidence="3" key="1">
    <citation type="submission" date="2016-08" db="EMBL/GenBank/DDBJ databases">
        <authorList>
            <person name="Varghese N."/>
            <person name="Submissions Spin"/>
        </authorList>
    </citation>
    <scope>NUCLEOTIDE SEQUENCE [LARGE SCALE GENOMIC DNA]</scope>
    <source>
        <strain evidence="3">REICA_142</strain>
    </source>
</reference>
<feature type="domain" description="EAL" evidence="1">
    <location>
        <begin position="14"/>
        <end position="223"/>
    </location>
</feature>
<dbReference type="Gene3D" id="3.20.20.450">
    <property type="entry name" value="EAL domain"/>
    <property type="match status" value="1"/>
</dbReference>
<dbReference type="Proteomes" id="UP000198515">
    <property type="component" value="Unassembled WGS sequence"/>
</dbReference>
<dbReference type="EMBL" id="FMBC01000021">
    <property type="protein sequence ID" value="SCC39346.1"/>
    <property type="molecule type" value="Genomic_DNA"/>
</dbReference>
<protein>
    <submittedName>
        <fullName evidence="2">EAL domain, c-di-GMP-specific phosphodiesterase class I (Or its enzymatically inactive variant)</fullName>
    </submittedName>
</protein>
<accession>A0A1C4E6S7</accession>
<evidence type="ECO:0000313" key="3">
    <source>
        <dbReference type="Proteomes" id="UP000198515"/>
    </source>
</evidence>
<dbReference type="Pfam" id="PF00563">
    <property type="entry name" value="EAL"/>
    <property type="match status" value="1"/>
</dbReference>
<dbReference type="InterPro" id="IPR035919">
    <property type="entry name" value="EAL_sf"/>
</dbReference>
<dbReference type="OrthoDB" id="8552213at2"/>
<evidence type="ECO:0000313" key="2">
    <source>
        <dbReference type="EMBL" id="SCC39346.1"/>
    </source>
</evidence>
<proteinExistence type="predicted"/>
<evidence type="ECO:0000259" key="1">
    <source>
        <dbReference type="Pfam" id="PF00563"/>
    </source>
</evidence>
<sequence length="237" mass="26334">MMILLDDTYRPELLLQPARKSNGTLQGLEVIVNFVGIDSNVRAPSELVSPRLKLDETLQLFREQLALIEACQLFLLQHQLIVWINISPVIAGALLTNEELAASVAKFPFLEFTVNENFPNFNKGEEDPSLSLLAKQYPLVLANFGVGTSSTKAIFDGLFKRVTLDKNFVQHRLASPSFEPFMRAIVSQISPYCQSMMIAGIDDESALKRAEPFHFSAMQGALWPPVTAAQITSLIHS</sequence>
<keyword evidence="3" id="KW-1185">Reference proteome</keyword>
<dbReference type="InterPro" id="IPR001633">
    <property type="entry name" value="EAL_dom"/>
</dbReference>
<dbReference type="SUPFAM" id="SSF141868">
    <property type="entry name" value="EAL domain-like"/>
    <property type="match status" value="1"/>
</dbReference>
<dbReference type="RefSeq" id="WP_090136278.1">
    <property type="nucleotide sequence ID" value="NZ_FMBC01000021.1"/>
</dbReference>
<gene>
    <name evidence="2" type="ORF">GA0061070_102112</name>
</gene>